<organism evidence="2 3">
    <name type="scientific">Apolygus lucorum</name>
    <name type="common">Small green plant bug</name>
    <name type="synonym">Lygocoris lucorum</name>
    <dbReference type="NCBI Taxonomy" id="248454"/>
    <lineage>
        <taxon>Eukaryota</taxon>
        <taxon>Metazoa</taxon>
        <taxon>Ecdysozoa</taxon>
        <taxon>Arthropoda</taxon>
        <taxon>Hexapoda</taxon>
        <taxon>Insecta</taxon>
        <taxon>Pterygota</taxon>
        <taxon>Neoptera</taxon>
        <taxon>Paraneoptera</taxon>
        <taxon>Hemiptera</taxon>
        <taxon>Heteroptera</taxon>
        <taxon>Panheteroptera</taxon>
        <taxon>Cimicomorpha</taxon>
        <taxon>Miridae</taxon>
        <taxon>Mirini</taxon>
        <taxon>Apolygus</taxon>
    </lineage>
</organism>
<keyword evidence="3" id="KW-1185">Reference proteome</keyword>
<dbReference type="InterPro" id="IPR043504">
    <property type="entry name" value="Peptidase_S1_PA_chymotrypsin"/>
</dbReference>
<dbReference type="AlphaFoldDB" id="A0A8S9WPQ6"/>
<dbReference type="InterPro" id="IPR001254">
    <property type="entry name" value="Trypsin_dom"/>
</dbReference>
<name>A0A8S9WPQ6_APOLU</name>
<evidence type="ECO:0000313" key="2">
    <source>
        <dbReference type="EMBL" id="KAF6197796.1"/>
    </source>
</evidence>
<reference evidence="2" key="1">
    <citation type="journal article" date="2021" name="Mol. Ecol. Resour.">
        <title>Apolygus lucorum genome provides insights into omnivorousness and mesophyll feeding.</title>
        <authorList>
            <person name="Liu Y."/>
            <person name="Liu H."/>
            <person name="Wang H."/>
            <person name="Huang T."/>
            <person name="Liu B."/>
            <person name="Yang B."/>
            <person name="Yin L."/>
            <person name="Li B."/>
            <person name="Zhang Y."/>
            <person name="Zhang S."/>
            <person name="Jiang F."/>
            <person name="Zhang X."/>
            <person name="Ren Y."/>
            <person name="Wang B."/>
            <person name="Wang S."/>
            <person name="Lu Y."/>
            <person name="Wu K."/>
            <person name="Fan W."/>
            <person name="Wang G."/>
        </authorList>
    </citation>
    <scope>NUCLEOTIDE SEQUENCE</scope>
    <source>
        <strain evidence="2">12Hb</strain>
    </source>
</reference>
<dbReference type="Gene3D" id="2.40.10.10">
    <property type="entry name" value="Trypsin-like serine proteases"/>
    <property type="match status" value="1"/>
</dbReference>
<proteinExistence type="predicted"/>
<dbReference type="SMART" id="SM00020">
    <property type="entry name" value="Tryp_SPc"/>
    <property type="match status" value="1"/>
</dbReference>
<gene>
    <name evidence="2" type="ORF">GE061_008762</name>
</gene>
<dbReference type="GO" id="GO:0006508">
    <property type="term" value="P:proteolysis"/>
    <property type="evidence" value="ECO:0007669"/>
    <property type="project" value="InterPro"/>
</dbReference>
<protein>
    <recommendedName>
        <fullName evidence="1">Peptidase S1 domain-containing protein</fullName>
    </recommendedName>
</protein>
<evidence type="ECO:0000313" key="3">
    <source>
        <dbReference type="Proteomes" id="UP000466442"/>
    </source>
</evidence>
<dbReference type="SUPFAM" id="SSF50494">
    <property type="entry name" value="Trypsin-like serine proteases"/>
    <property type="match status" value="1"/>
</dbReference>
<accession>A0A8S9WPQ6</accession>
<dbReference type="InterPro" id="IPR009003">
    <property type="entry name" value="Peptidase_S1_PA"/>
</dbReference>
<dbReference type="GO" id="GO:0004252">
    <property type="term" value="F:serine-type endopeptidase activity"/>
    <property type="evidence" value="ECO:0007669"/>
    <property type="project" value="InterPro"/>
</dbReference>
<evidence type="ECO:0000259" key="1">
    <source>
        <dbReference type="PROSITE" id="PS50240"/>
    </source>
</evidence>
<dbReference type="OrthoDB" id="6162112at2759"/>
<dbReference type="Proteomes" id="UP000466442">
    <property type="component" value="Unassembled WGS sequence"/>
</dbReference>
<feature type="domain" description="Peptidase S1" evidence="1">
    <location>
        <begin position="15"/>
        <end position="347"/>
    </location>
</feature>
<dbReference type="EMBL" id="WIXP02000017">
    <property type="protein sequence ID" value="KAF6197796.1"/>
    <property type="molecule type" value="Genomic_DNA"/>
</dbReference>
<sequence>MEIRHKRCWSHGPSVTLGLLILAISSVEMKTIPRRRLEKPRIMYIDHPEDPNWKPIYRLLGSGTILSKKSVLFSVNILARYLYHFKDRSYQVSDINIVAGSGFLQPTVREGAVQIGRGKRLVISERKRPFAADYIEEHKVGILDGKLNASWFRTLETNALGDLQNEVALLLLNQDLFLSPYIIPAPLISFSLNEIRAAMKPIMEADYLGPDRYGPCVVPGWGPLGENQLMSHRVFHIPFSDCQETICAQIPSACLDYPQRFNHICFKSDSYGDVCVYDQGAPLFCPWFQDSVIAILVRAFDCGLTGLPGVYALIDRVLDVPQIFGVKFEDNTWKNRRHFPWNKNDLREKVIIVELRWVEVNVITIELRWKKVKVITVELRWKEVKGNTVELRWVEVKVIIVELRWVEVKVITVELRWKEVKVITVELRWKEVKVKVIMEFRWKEVKAITVELRWVEVKVIIVELRWVEVKVIIVELRWVEVKVITVELRWKEVNVFTVDLRWKEVKANTVESRWVEVKVIIVKLRWVEVKVTTELRWVDVKVIQKLKGGEVKVITVELRCKEVKVILELRWVEGQGHKPM</sequence>
<comment type="caution">
    <text evidence="2">The sequence shown here is derived from an EMBL/GenBank/DDBJ whole genome shotgun (WGS) entry which is preliminary data.</text>
</comment>
<dbReference type="PROSITE" id="PS50240">
    <property type="entry name" value="TRYPSIN_DOM"/>
    <property type="match status" value="1"/>
</dbReference>